<feature type="domain" description="MaoC-like" evidence="1">
    <location>
        <begin position="162"/>
        <end position="274"/>
    </location>
</feature>
<sequence>MPLDYATVKDWRFDDVRQRYEQKDTMLYALGIGLGQDPEDAGQLRYVYEKNLQAFPTMSVVLGYPGFWVQDPRAGIDWVKVVHGEQRLTVHAPLPVSGVVIGKSRNTHVIDKGADKGAIIITERTLHDEAGACLATLRQSTFCRGDGGFGQGDASPEALPAVPGGEPDVRCELRVPPSAALLYRLSADRNPLHADPDVARQAGYPRPILHGLCSYGVAAHAIVKSCCGYDASRLTSLNARFSAPVYPGEALQCDMWRMPDGQIRFQVRASERDVVVMSHGTATVQS</sequence>
<dbReference type="GO" id="GO:0044594">
    <property type="term" value="F:17-beta-hydroxysteroid dehydrogenase (NAD+) activity"/>
    <property type="evidence" value="ECO:0007669"/>
    <property type="project" value="TreeGrafter"/>
</dbReference>
<evidence type="ECO:0000313" key="3">
    <source>
        <dbReference type="EMBL" id="CAB3696441.1"/>
    </source>
</evidence>
<feature type="domain" description="Peroxisomal multifunctional enzyme type 2-like N-terminal" evidence="2">
    <location>
        <begin position="19"/>
        <end position="145"/>
    </location>
</feature>
<proteinExistence type="predicted"/>
<dbReference type="InterPro" id="IPR002539">
    <property type="entry name" value="MaoC-like_dom"/>
</dbReference>
<evidence type="ECO:0000313" key="4">
    <source>
        <dbReference type="Proteomes" id="UP000494108"/>
    </source>
</evidence>
<evidence type="ECO:0008006" key="5">
    <source>
        <dbReference type="Google" id="ProtNLM"/>
    </source>
</evidence>
<dbReference type="GO" id="GO:0006635">
    <property type="term" value="P:fatty acid beta-oxidation"/>
    <property type="evidence" value="ECO:0007669"/>
    <property type="project" value="TreeGrafter"/>
</dbReference>
<organism evidence="3 4">
    <name type="scientific">Achromobacter pestifer</name>
    <dbReference type="NCBI Taxonomy" id="1353889"/>
    <lineage>
        <taxon>Bacteria</taxon>
        <taxon>Pseudomonadati</taxon>
        <taxon>Pseudomonadota</taxon>
        <taxon>Betaproteobacteria</taxon>
        <taxon>Burkholderiales</taxon>
        <taxon>Alcaligenaceae</taxon>
        <taxon>Achromobacter</taxon>
    </lineage>
</organism>
<dbReference type="InterPro" id="IPR029069">
    <property type="entry name" value="HotDog_dom_sf"/>
</dbReference>
<gene>
    <name evidence="3" type="ORF">LMG3431_05161</name>
</gene>
<dbReference type="PANTHER" id="PTHR13078">
    <property type="entry name" value="PEROXISOMAL MULTIFUNCTIONAL ENZYME TYPE 2-RELATED"/>
    <property type="match status" value="1"/>
</dbReference>
<dbReference type="InterPro" id="IPR054357">
    <property type="entry name" value="MFE-2_N"/>
</dbReference>
<reference evidence="3 4" key="1">
    <citation type="submission" date="2020-04" db="EMBL/GenBank/DDBJ databases">
        <authorList>
            <person name="De Canck E."/>
        </authorList>
    </citation>
    <scope>NUCLEOTIDE SEQUENCE [LARGE SCALE GENOMIC DNA]</scope>
    <source>
        <strain evidence="3 4">LMG 3431</strain>
    </source>
</reference>
<dbReference type="GO" id="GO:0004300">
    <property type="term" value="F:enoyl-CoA hydratase activity"/>
    <property type="evidence" value="ECO:0007669"/>
    <property type="project" value="TreeGrafter"/>
</dbReference>
<dbReference type="EMBL" id="CADIJX010000009">
    <property type="protein sequence ID" value="CAB3696441.1"/>
    <property type="molecule type" value="Genomic_DNA"/>
</dbReference>
<dbReference type="Gene3D" id="3.10.129.10">
    <property type="entry name" value="Hotdog Thioesterase"/>
    <property type="match status" value="1"/>
</dbReference>
<protein>
    <recommendedName>
        <fullName evidence="5">MaoC family dehydratase N-terminal domain-containing protein</fullName>
    </recommendedName>
</protein>
<keyword evidence="4" id="KW-1185">Reference proteome</keyword>
<dbReference type="PANTHER" id="PTHR13078:SF56">
    <property type="entry name" value="PEROXISOMAL MULTIFUNCTIONAL ENZYME TYPE 2"/>
    <property type="match status" value="1"/>
</dbReference>
<dbReference type="SUPFAM" id="SSF54637">
    <property type="entry name" value="Thioesterase/thiol ester dehydrase-isomerase"/>
    <property type="match status" value="2"/>
</dbReference>
<name>A0A6S7B3F6_9BURK</name>
<accession>A0A6S7B3F6</accession>
<dbReference type="Pfam" id="PF01575">
    <property type="entry name" value="MaoC_dehydratas"/>
    <property type="match status" value="1"/>
</dbReference>
<dbReference type="Pfam" id="PF22622">
    <property type="entry name" value="MFE-2_hydrat-2_N"/>
    <property type="match status" value="1"/>
</dbReference>
<evidence type="ECO:0000259" key="1">
    <source>
        <dbReference type="Pfam" id="PF01575"/>
    </source>
</evidence>
<evidence type="ECO:0000259" key="2">
    <source>
        <dbReference type="Pfam" id="PF22622"/>
    </source>
</evidence>
<dbReference type="CDD" id="cd03448">
    <property type="entry name" value="HDE_HSD"/>
    <property type="match status" value="1"/>
</dbReference>
<dbReference type="GO" id="GO:0003857">
    <property type="term" value="F:(3S)-3-hydroxyacyl-CoA dehydrogenase (NAD+) activity"/>
    <property type="evidence" value="ECO:0007669"/>
    <property type="project" value="TreeGrafter"/>
</dbReference>
<dbReference type="AlphaFoldDB" id="A0A6S7B3F6"/>
<dbReference type="RefSeq" id="WP_175177431.1">
    <property type="nucleotide sequence ID" value="NZ_CADIJX010000009.1"/>
</dbReference>
<dbReference type="Proteomes" id="UP000494108">
    <property type="component" value="Unassembled WGS sequence"/>
</dbReference>